<accession>A0A6S6U2Y8</accession>
<evidence type="ECO:0000313" key="1">
    <source>
        <dbReference type="EMBL" id="CAA6826045.1"/>
    </source>
</evidence>
<dbReference type="EMBL" id="CACVAQ010000373">
    <property type="protein sequence ID" value="CAA6826045.1"/>
    <property type="molecule type" value="Genomic_DNA"/>
</dbReference>
<proteinExistence type="predicted"/>
<sequence length="148" mass="16779">MPQDTTRKITLEKFSNKIGLEIGLAIVHLAKERNQNIAVQIERLNHTIFLYVDDNLPADKHHWLRRKANVAKHFEESSLSVKQDLIEGKMSLKETFALDEKEYLAKGGALPIFVKNAGMIAVVSVSGLRDEEDHQLIMDALNDQFIEA</sequence>
<dbReference type="Gene3D" id="3.30.450.150">
    <property type="entry name" value="Haem-degrading domain"/>
    <property type="match status" value="1"/>
</dbReference>
<gene>
    <name evidence="1" type="ORF">HELGO_WM50397</name>
</gene>
<name>A0A6S6U2Y8_9BACT</name>
<dbReference type="PANTHER" id="PTHR28255">
    <property type="match status" value="1"/>
</dbReference>
<evidence type="ECO:0008006" key="2">
    <source>
        <dbReference type="Google" id="ProtNLM"/>
    </source>
</evidence>
<reference evidence="1" key="1">
    <citation type="submission" date="2020-01" db="EMBL/GenBank/DDBJ databases">
        <authorList>
            <person name="Meier V. D."/>
            <person name="Meier V D."/>
        </authorList>
    </citation>
    <scope>NUCLEOTIDE SEQUENCE</scope>
    <source>
        <strain evidence="1">HLG_WM_MAG_10</strain>
    </source>
</reference>
<dbReference type="InterPro" id="IPR038084">
    <property type="entry name" value="PduO/GlcC-like_sf"/>
</dbReference>
<dbReference type="SUPFAM" id="SSF143744">
    <property type="entry name" value="GlcG-like"/>
    <property type="match status" value="1"/>
</dbReference>
<dbReference type="Pfam" id="PF03928">
    <property type="entry name" value="HbpS-like"/>
    <property type="match status" value="1"/>
</dbReference>
<protein>
    <recommendedName>
        <fullName evidence="2">Heme-degrading domain-containing protein</fullName>
    </recommendedName>
</protein>
<dbReference type="InterPro" id="IPR005624">
    <property type="entry name" value="PduO/GlcC-like"/>
</dbReference>
<dbReference type="AlphaFoldDB" id="A0A6S6U2Y8"/>
<organism evidence="1">
    <name type="scientific">uncultured Aureispira sp</name>
    <dbReference type="NCBI Taxonomy" id="1331704"/>
    <lineage>
        <taxon>Bacteria</taxon>
        <taxon>Pseudomonadati</taxon>
        <taxon>Bacteroidota</taxon>
        <taxon>Saprospiria</taxon>
        <taxon>Saprospirales</taxon>
        <taxon>Saprospiraceae</taxon>
        <taxon>Aureispira</taxon>
        <taxon>environmental samples</taxon>
    </lineage>
</organism>
<dbReference type="InterPro" id="IPR010371">
    <property type="entry name" value="YBR137W-like"/>
</dbReference>
<dbReference type="PANTHER" id="PTHR28255:SF1">
    <property type="entry name" value="UPF0303 PROTEIN YBR137W"/>
    <property type="match status" value="1"/>
</dbReference>